<sequence>MAPHAGGQLPYWRLSGFYLCYFALLGSAAPFMALYLHHLGFNSARIGELIAIPMLMRCVAPNIWGWLGDYTGQRLIIVRFGALCTLLAFSLILFDHSYAWLAMVMALYAFFWHAILPQFEVITLAHLQGQTARYSQIRLWGSIGFILAVVVLGRVFEWFSLDLFPHVLLVIMAGIAASSWWVPNAQPQVSSRPADEGGFLKQLLRPGVLTFYVSVALMLLSHGPYYTFLTLHLEALGYSRGLIGLLWAVGVVAEVLMFMVMSRILVRFSVRQVLLASFLLAALRWLLLGAFAGHLFVLLAAQAMHAATFGSFHAAAIHFVQRSFGPRQQGQGQALYAALSGVGGALGALYSGYSWNALGPFWTFAIASLAALAAAVMIVTPRKEEGV</sequence>
<feature type="transmembrane region" description="Helical" evidence="8">
    <location>
        <begin position="203"/>
        <end position="221"/>
    </location>
</feature>
<dbReference type="PIRSF" id="PIRSF004925">
    <property type="entry name" value="HcaT"/>
    <property type="match status" value="1"/>
</dbReference>
<comment type="subcellular location">
    <subcellularLocation>
        <location evidence="1">Cell inner membrane</location>
        <topology evidence="1">Multi-pass membrane protein</topology>
    </subcellularLocation>
</comment>
<dbReference type="Proteomes" id="UP000192815">
    <property type="component" value="Unassembled WGS sequence"/>
</dbReference>
<dbReference type="SUPFAM" id="SSF103473">
    <property type="entry name" value="MFS general substrate transporter"/>
    <property type="match status" value="1"/>
</dbReference>
<evidence type="ECO:0000256" key="2">
    <source>
        <dbReference type="ARBA" id="ARBA00022448"/>
    </source>
</evidence>
<keyword evidence="7 8" id="KW-0472">Membrane</keyword>
<dbReference type="PANTHER" id="PTHR23522">
    <property type="entry name" value="BLL5896 PROTEIN"/>
    <property type="match status" value="1"/>
</dbReference>
<dbReference type="NCBIfam" id="NF037955">
    <property type="entry name" value="mfs"/>
    <property type="match status" value="1"/>
</dbReference>
<evidence type="ECO:0000256" key="6">
    <source>
        <dbReference type="ARBA" id="ARBA00022989"/>
    </source>
</evidence>
<keyword evidence="3" id="KW-1003">Cell membrane</keyword>
<organism evidence="10 11">
    <name type="scientific">Pseudomonas floridensis</name>
    <dbReference type="NCBI Taxonomy" id="1958950"/>
    <lineage>
        <taxon>Bacteria</taxon>
        <taxon>Pseudomonadati</taxon>
        <taxon>Pseudomonadota</taxon>
        <taxon>Gammaproteobacteria</taxon>
        <taxon>Pseudomonadales</taxon>
        <taxon>Pseudomonadaceae</taxon>
        <taxon>Pseudomonas</taxon>
    </lineage>
</organism>
<feature type="transmembrane region" description="Helical" evidence="8">
    <location>
        <begin position="333"/>
        <end position="353"/>
    </location>
</feature>
<dbReference type="Pfam" id="PF12832">
    <property type="entry name" value="MFS_1_like"/>
    <property type="match status" value="1"/>
</dbReference>
<evidence type="ECO:0000256" key="4">
    <source>
        <dbReference type="ARBA" id="ARBA00022519"/>
    </source>
</evidence>
<keyword evidence="2" id="KW-0813">Transport</keyword>
<dbReference type="InterPro" id="IPR026032">
    <property type="entry name" value="HcaT-like"/>
</dbReference>
<dbReference type="RefSeq" id="WP_083182722.1">
    <property type="nucleotide sequence ID" value="NZ_CBCRZR010000003.1"/>
</dbReference>
<evidence type="ECO:0000313" key="11">
    <source>
        <dbReference type="Proteomes" id="UP000192815"/>
    </source>
</evidence>
<dbReference type="InterPro" id="IPR020846">
    <property type="entry name" value="MFS_dom"/>
</dbReference>
<dbReference type="GO" id="GO:0005886">
    <property type="term" value="C:plasma membrane"/>
    <property type="evidence" value="ECO:0007669"/>
    <property type="project" value="UniProtKB-SubCell"/>
</dbReference>
<feature type="transmembrane region" description="Helical" evidence="8">
    <location>
        <begin position="303"/>
        <end position="321"/>
    </location>
</feature>
<feature type="domain" description="Major facilitator superfamily (MFS) profile" evidence="9">
    <location>
        <begin position="202"/>
        <end position="387"/>
    </location>
</feature>
<accession>A0A1X0N6H5</accession>
<feature type="transmembrane region" description="Helical" evidence="8">
    <location>
        <begin position="16"/>
        <end position="36"/>
    </location>
</feature>
<feature type="transmembrane region" description="Helical" evidence="8">
    <location>
        <begin position="273"/>
        <end position="297"/>
    </location>
</feature>
<dbReference type="CDD" id="cd17335">
    <property type="entry name" value="MFS_MFSD6"/>
    <property type="match status" value="1"/>
</dbReference>
<dbReference type="PROSITE" id="PS50850">
    <property type="entry name" value="MFS"/>
    <property type="match status" value="1"/>
</dbReference>
<evidence type="ECO:0000259" key="9">
    <source>
        <dbReference type="PROSITE" id="PS50850"/>
    </source>
</evidence>
<dbReference type="STRING" id="1958950.BZK31_11240"/>
<evidence type="ECO:0000313" key="10">
    <source>
        <dbReference type="EMBL" id="ORC59257.1"/>
    </source>
</evidence>
<name>A0A1X0N6H5_9PSED</name>
<protein>
    <submittedName>
        <fullName evidence="10">MFS transporter</fullName>
    </submittedName>
</protein>
<feature type="transmembrane region" description="Helical" evidence="8">
    <location>
        <begin position="359"/>
        <end position="379"/>
    </location>
</feature>
<evidence type="ECO:0000256" key="3">
    <source>
        <dbReference type="ARBA" id="ARBA00022475"/>
    </source>
</evidence>
<dbReference type="OrthoDB" id="9150135at2"/>
<keyword evidence="11" id="KW-1185">Reference proteome</keyword>
<dbReference type="AlphaFoldDB" id="A0A1X0N6H5"/>
<feature type="transmembrane region" description="Helical" evidence="8">
    <location>
        <begin position="100"/>
        <end position="125"/>
    </location>
</feature>
<dbReference type="Gene3D" id="1.20.1250.20">
    <property type="entry name" value="MFS general substrate transporter like domains"/>
    <property type="match status" value="2"/>
</dbReference>
<evidence type="ECO:0000256" key="1">
    <source>
        <dbReference type="ARBA" id="ARBA00004429"/>
    </source>
</evidence>
<gene>
    <name evidence="10" type="ORF">BZK31_11240</name>
</gene>
<dbReference type="InterPro" id="IPR036259">
    <property type="entry name" value="MFS_trans_sf"/>
</dbReference>
<feature type="transmembrane region" description="Helical" evidence="8">
    <location>
        <begin position="163"/>
        <end position="182"/>
    </location>
</feature>
<evidence type="ECO:0000256" key="7">
    <source>
        <dbReference type="ARBA" id="ARBA00023136"/>
    </source>
</evidence>
<dbReference type="PANTHER" id="PTHR23522:SF10">
    <property type="entry name" value="3-PHENYLPROPIONIC ACID TRANSPORTER-RELATED"/>
    <property type="match status" value="1"/>
</dbReference>
<feature type="transmembrane region" description="Helical" evidence="8">
    <location>
        <begin position="241"/>
        <end position="261"/>
    </location>
</feature>
<keyword evidence="5 8" id="KW-0812">Transmembrane</keyword>
<proteinExistence type="predicted"/>
<keyword evidence="4" id="KW-0997">Cell inner membrane</keyword>
<comment type="caution">
    <text evidence="10">The sequence shown here is derived from an EMBL/GenBank/DDBJ whole genome shotgun (WGS) entry which is preliminary data.</text>
</comment>
<dbReference type="EMBL" id="MUIO01000037">
    <property type="protein sequence ID" value="ORC59257.1"/>
    <property type="molecule type" value="Genomic_DNA"/>
</dbReference>
<evidence type="ECO:0000256" key="8">
    <source>
        <dbReference type="SAM" id="Phobius"/>
    </source>
</evidence>
<dbReference type="GO" id="GO:0030395">
    <property type="term" value="F:lactose binding"/>
    <property type="evidence" value="ECO:0007669"/>
    <property type="project" value="TreeGrafter"/>
</dbReference>
<feature type="transmembrane region" description="Helical" evidence="8">
    <location>
        <begin position="76"/>
        <end position="94"/>
    </location>
</feature>
<evidence type="ECO:0000256" key="5">
    <source>
        <dbReference type="ARBA" id="ARBA00022692"/>
    </source>
</evidence>
<keyword evidence="6 8" id="KW-1133">Transmembrane helix</keyword>
<dbReference type="GO" id="GO:0015528">
    <property type="term" value="F:lactose:proton symporter activity"/>
    <property type="evidence" value="ECO:0007669"/>
    <property type="project" value="TreeGrafter"/>
</dbReference>
<dbReference type="InterPro" id="IPR024989">
    <property type="entry name" value="MFS_assoc_dom"/>
</dbReference>
<feature type="transmembrane region" description="Helical" evidence="8">
    <location>
        <begin position="137"/>
        <end position="157"/>
    </location>
</feature>
<reference evidence="11" key="1">
    <citation type="submission" date="2017-02" db="EMBL/GenBank/DDBJ databases">
        <title>Pseudomonas floridae sp. nov., a novel pathogenic bacterial species isolated from tomato.</title>
        <authorList>
            <person name="Timilsina S."/>
            <person name="Vallad G.E."/>
            <person name="Jones J.B."/>
        </authorList>
    </citation>
    <scope>NUCLEOTIDE SEQUENCE [LARGE SCALE GENOMIC DNA]</scope>
    <source>
        <strain evidence="11">GEV388</strain>
    </source>
</reference>